<dbReference type="SUPFAM" id="SSF54373">
    <property type="entry name" value="FAD-linked reductases, C-terminal domain"/>
    <property type="match status" value="1"/>
</dbReference>
<comment type="similarity">
    <text evidence="1 2">Belongs to the Rab GDI family.</text>
</comment>
<organism evidence="4">
    <name type="scientific">Ensete ventricosum</name>
    <name type="common">Abyssinian banana</name>
    <name type="synonym">Musa ensete</name>
    <dbReference type="NCBI Taxonomy" id="4639"/>
    <lineage>
        <taxon>Eukaryota</taxon>
        <taxon>Viridiplantae</taxon>
        <taxon>Streptophyta</taxon>
        <taxon>Embryophyta</taxon>
        <taxon>Tracheophyta</taxon>
        <taxon>Spermatophyta</taxon>
        <taxon>Magnoliopsida</taxon>
        <taxon>Liliopsida</taxon>
        <taxon>Zingiberales</taxon>
        <taxon>Musaceae</taxon>
        <taxon>Ensete</taxon>
    </lineage>
</organism>
<feature type="transmembrane region" description="Helical" evidence="3">
    <location>
        <begin position="117"/>
        <end position="132"/>
    </location>
</feature>
<evidence type="ECO:0000313" key="4">
    <source>
        <dbReference type="EMBL" id="RZR73997.1"/>
    </source>
</evidence>
<reference evidence="4" key="1">
    <citation type="journal article" date="2018" name="Data Brief">
        <title>Genome sequence data from 17 accessions of Ensete ventricosum, a staple food crop for millions in Ethiopia.</title>
        <authorList>
            <person name="Yemataw Z."/>
            <person name="Muzemil S."/>
            <person name="Ambachew D."/>
            <person name="Tripathi L."/>
            <person name="Tesfaye K."/>
            <person name="Chala A."/>
            <person name="Farbos A."/>
            <person name="O'Neill P."/>
            <person name="Moore K."/>
            <person name="Grant M."/>
            <person name="Studholme D.J."/>
        </authorList>
    </citation>
    <scope>NUCLEOTIDE SEQUENCE [LARGE SCALE GENOMIC DNA]</scope>
    <source>
        <tissue evidence="4">Leaf</tissue>
    </source>
</reference>
<dbReference type="PANTHER" id="PTHR11787">
    <property type="entry name" value="RAB GDP-DISSOCIATION INHIBITOR"/>
    <property type="match status" value="1"/>
</dbReference>
<protein>
    <recommendedName>
        <fullName evidence="2">Guanosine nucleotide diphosphate dissociation inhibitor</fullName>
    </recommendedName>
</protein>
<dbReference type="Pfam" id="PF00996">
    <property type="entry name" value="GDI"/>
    <property type="match status" value="1"/>
</dbReference>
<dbReference type="GO" id="GO:0007264">
    <property type="term" value="P:small GTPase-mediated signal transduction"/>
    <property type="evidence" value="ECO:0007669"/>
    <property type="project" value="InterPro"/>
</dbReference>
<dbReference type="InterPro" id="IPR018203">
    <property type="entry name" value="GDP_dissociation_inhibitor"/>
</dbReference>
<keyword evidence="3" id="KW-0472">Membrane</keyword>
<evidence type="ECO:0000256" key="1">
    <source>
        <dbReference type="ARBA" id="ARBA00005593"/>
    </source>
</evidence>
<proteinExistence type="inferred from homology"/>
<dbReference type="AlphaFoldDB" id="A0A445MI98"/>
<dbReference type="EMBL" id="KV876077">
    <property type="protein sequence ID" value="RZR73997.1"/>
    <property type="molecule type" value="Genomic_DNA"/>
</dbReference>
<dbReference type="GO" id="GO:0005093">
    <property type="term" value="F:Rab GDP-dissociation inhibitor activity"/>
    <property type="evidence" value="ECO:0007669"/>
    <property type="project" value="InterPro"/>
</dbReference>
<dbReference type="SUPFAM" id="SSF51905">
    <property type="entry name" value="FAD/NAD(P)-binding domain"/>
    <property type="match status" value="1"/>
</dbReference>
<dbReference type="PANTHER" id="PTHR11787:SF8">
    <property type="entry name" value="RAB GDP DISSOCIATION INHIBITOR"/>
    <property type="match status" value="1"/>
</dbReference>
<keyword evidence="3" id="KW-0812">Transmembrane</keyword>
<gene>
    <name evidence="4" type="ORF">BHM03_00030635</name>
</gene>
<dbReference type="GO" id="GO:0016192">
    <property type="term" value="P:vesicle-mediated transport"/>
    <property type="evidence" value="ECO:0007669"/>
    <property type="project" value="TreeGrafter"/>
</dbReference>
<evidence type="ECO:0000256" key="2">
    <source>
        <dbReference type="RuleBase" id="RU363124"/>
    </source>
</evidence>
<dbReference type="InterPro" id="IPR000806">
    <property type="entry name" value="RabGDI"/>
</dbReference>
<name>A0A445MI98_ENSVE</name>
<dbReference type="PRINTS" id="PR00892">
    <property type="entry name" value="RABGDI"/>
</dbReference>
<accession>A0A445MI98</accession>
<keyword evidence="3" id="KW-1133">Transmembrane helix</keyword>
<sequence length="137" mass="16001">LWLNRYLFCCSYSHNVAPKGKFIAFVSTEAETDRPEVELKPGIDLLGPVDELFFETYDRYEPVNEPSLDNCFISTSYDATSHFESTVMDVLSMYSMITGKVMVLYCSIYFSFRSPNMVFVCMYVILMLWYPVESCWY</sequence>
<dbReference type="GO" id="GO:0015031">
    <property type="term" value="P:protein transport"/>
    <property type="evidence" value="ECO:0007669"/>
    <property type="project" value="InterPro"/>
</dbReference>
<dbReference type="GO" id="GO:0005737">
    <property type="term" value="C:cytoplasm"/>
    <property type="evidence" value="ECO:0007669"/>
    <property type="project" value="TreeGrafter"/>
</dbReference>
<dbReference type="Gene3D" id="3.30.519.10">
    <property type="entry name" value="Guanine Nucleotide Dissociation Inhibitor, domain 2"/>
    <property type="match status" value="1"/>
</dbReference>
<dbReference type="InterPro" id="IPR036188">
    <property type="entry name" value="FAD/NAD-bd_sf"/>
</dbReference>
<dbReference type="Proteomes" id="UP000290560">
    <property type="component" value="Unassembled WGS sequence"/>
</dbReference>
<feature type="non-terminal residue" evidence="4">
    <location>
        <position position="1"/>
    </location>
</feature>
<evidence type="ECO:0000256" key="3">
    <source>
        <dbReference type="SAM" id="Phobius"/>
    </source>
</evidence>